<dbReference type="InterPro" id="IPR046342">
    <property type="entry name" value="CBS_dom_sf"/>
</dbReference>
<dbReference type="OrthoDB" id="43333at2157"/>
<dbReference type="Gene3D" id="3.10.580.10">
    <property type="entry name" value="CBS-domain"/>
    <property type="match status" value="1"/>
</dbReference>
<dbReference type="SUPFAM" id="SSF54631">
    <property type="entry name" value="CBS-domain pair"/>
    <property type="match status" value="1"/>
</dbReference>
<evidence type="ECO:0000259" key="5">
    <source>
        <dbReference type="PROSITE" id="PS51371"/>
    </source>
</evidence>
<keyword evidence="2 4" id="KW-0129">CBS domain</keyword>
<dbReference type="PANTHER" id="PTHR43080">
    <property type="entry name" value="CBS DOMAIN-CONTAINING PROTEIN CBSX3, MITOCHONDRIAL"/>
    <property type="match status" value="1"/>
</dbReference>
<dbReference type="AlphaFoldDB" id="A0A062V8I6"/>
<name>A0A062V8I6_9EURY</name>
<dbReference type="PANTHER" id="PTHR43080:SF2">
    <property type="entry name" value="CBS DOMAIN-CONTAINING PROTEIN"/>
    <property type="match status" value="1"/>
</dbReference>
<evidence type="ECO:0000313" key="6">
    <source>
        <dbReference type="EMBL" id="KCZ73607.1"/>
    </source>
</evidence>
<protein>
    <submittedName>
        <fullName evidence="6">Putative transcriptional regulator</fullName>
    </submittedName>
</protein>
<evidence type="ECO:0000256" key="2">
    <source>
        <dbReference type="ARBA" id="ARBA00023122"/>
    </source>
</evidence>
<dbReference type="InterPro" id="IPR000644">
    <property type="entry name" value="CBS_dom"/>
</dbReference>
<evidence type="ECO:0000256" key="3">
    <source>
        <dbReference type="ARBA" id="ARBA00023167"/>
    </source>
</evidence>
<evidence type="ECO:0000256" key="1">
    <source>
        <dbReference type="ARBA" id="ARBA00022605"/>
    </source>
</evidence>
<keyword evidence="3" id="KW-0486">Methionine biosynthesis</keyword>
<dbReference type="SMART" id="SM00116">
    <property type="entry name" value="CBS"/>
    <property type="match status" value="2"/>
</dbReference>
<evidence type="ECO:0000313" key="7">
    <source>
        <dbReference type="Proteomes" id="UP000027153"/>
    </source>
</evidence>
<dbReference type="GO" id="GO:0009086">
    <property type="term" value="P:methionine biosynthetic process"/>
    <property type="evidence" value="ECO:0007669"/>
    <property type="project" value="UniProtKB-KW"/>
</dbReference>
<dbReference type="Pfam" id="PF00571">
    <property type="entry name" value="CBS"/>
    <property type="match status" value="2"/>
</dbReference>
<dbReference type="EMBL" id="JMIY01000001">
    <property type="protein sequence ID" value="KCZ73607.1"/>
    <property type="molecule type" value="Genomic_DNA"/>
</dbReference>
<keyword evidence="7" id="KW-1185">Reference proteome</keyword>
<feature type="domain" description="CBS" evidence="5">
    <location>
        <begin position="76"/>
        <end position="134"/>
    </location>
</feature>
<accession>A0A062V8I6</accession>
<keyword evidence="1" id="KW-0028">Amino-acid biosynthesis</keyword>
<evidence type="ECO:0000256" key="4">
    <source>
        <dbReference type="PROSITE-ProRule" id="PRU00703"/>
    </source>
</evidence>
<dbReference type="InterPro" id="IPR051257">
    <property type="entry name" value="Diverse_CBS-Domain"/>
</dbReference>
<dbReference type="RefSeq" id="WP_052368535.1">
    <property type="nucleotide sequence ID" value="NZ_JMIY01000001.1"/>
</dbReference>
<sequence>MRLEHKLLRDVMTRGVVTVPMDATVKQIAAMLSKQGLSGVAVIGPDCEAMGIISDMDILKVIGKENWENIPAESIMSSHMETIRPTCTLGEAAKIMNEKNIHRLLIFSERGVGASQRPIGILSVSDIVREAARE</sequence>
<dbReference type="PROSITE" id="PS51371">
    <property type="entry name" value="CBS"/>
    <property type="match status" value="2"/>
</dbReference>
<comment type="caution">
    <text evidence="6">The sequence shown here is derived from an EMBL/GenBank/DDBJ whole genome shotgun (WGS) entry which is preliminary data.</text>
</comment>
<organism evidence="6 7">
    <name type="scientific">Candidatus Methanoperedens nitratireducens</name>
    <dbReference type="NCBI Taxonomy" id="1392998"/>
    <lineage>
        <taxon>Archaea</taxon>
        <taxon>Methanobacteriati</taxon>
        <taxon>Methanobacteriota</taxon>
        <taxon>Stenosarchaea group</taxon>
        <taxon>Methanomicrobia</taxon>
        <taxon>Methanosarcinales</taxon>
        <taxon>ANME-2 cluster</taxon>
        <taxon>Candidatus Methanoperedentaceae</taxon>
        <taxon>Candidatus Methanoperedens</taxon>
    </lineage>
</organism>
<dbReference type="Proteomes" id="UP000027153">
    <property type="component" value="Unassembled WGS sequence"/>
</dbReference>
<reference evidence="6 7" key="1">
    <citation type="journal article" date="2013" name="Nature">
        <title>Anaerobic oxidation of methane coupled to nitrate reduction in a novel archaeal lineage.</title>
        <authorList>
            <person name="Haroon M.F."/>
            <person name="Hu S."/>
            <person name="Shi Y."/>
            <person name="Imelfort M."/>
            <person name="Keller J."/>
            <person name="Hugenholtz P."/>
            <person name="Yuan Z."/>
            <person name="Tyson G.W."/>
        </authorList>
    </citation>
    <scope>NUCLEOTIDE SEQUENCE [LARGE SCALE GENOMIC DNA]</scope>
    <source>
        <strain evidence="6 7">ANME-2d</strain>
    </source>
</reference>
<gene>
    <name evidence="6" type="ORF">ANME2D_00678</name>
</gene>
<feature type="domain" description="CBS" evidence="5">
    <location>
        <begin position="12"/>
        <end position="68"/>
    </location>
</feature>
<proteinExistence type="predicted"/>